<evidence type="ECO:0000256" key="9">
    <source>
        <dbReference type="PROSITE-ProRule" id="PRU00023"/>
    </source>
</evidence>
<sequence length="998" mass="113030">MEDCGSDPPGFRLDITQILSEVQHRWLRPAEICEILRNHRKFHLTPEAPFRPVSGSVFLFDRKVLRYFRKDGHNWRKKKDGKTVKEAHEKLKVGSIDVLHCYYAHGEEDDNFQRRSYWMLEQDLMHIVFVHYLEVKGNKVNVSSIRSTKSVHPNYLNDCSLSDSFPTRHKKLTSANADSTSLASTLTEAHEEAESEDSHQACSRFHSYPDRASGMDSHLVENRDTISSSYGSPQSSGEMVCQDDFKNNLSVHGNWQFHGQNVNQDLIADSSYDLGLPWDLLTVRGPSYLCSNEKEEQLTQLNLQFLKSLVEVQGDINQENSMDMLELGDYSTIKQPHLSSVKVEEGLKKVDSFSRWVAKELEDVEELHMQPSNQMSWNVIDTEEEGSCLPSQLHVDSDSLNLSLSQEQVFSIIDFSPNWAYSNLETKILITGRFLKSEGELVEYKWSCMFGEVEVPAEVLADGVLRCHAPPHKPGVLPFYVTCSNRLACSEVREFEYRFGPYQEVGAADVSMTEKHLLERIENLLSLGPVSSCRSSDSMEDSEEKRSTVNKIISMMEEENKQIIERASYGDTSQCRVKEDLYFERKLKQNFYAWLVHQVTDDGRGRTLLDGEGQGVLHLVAALGYDWAFKPILASGLSVDFRDMNGWTALHWAAFYGREKTVVSLVSLGASPGALTDPSAEFPLGRTPADLASANGHKGISGFVAESSLTTHLSKLTVTDAKEELDSEVCEAKVGETVTERVAVSTTESDVPDVLSLKDSLAAIRNATQAAARIHQIFRVQSFQRKQIIENCDNELSSDENAIAIVASRACKLGQNNGIAHAAAIQIQKKFRGWNKRKEFLLIRQKIVQIQAHIRGHQVRKKYKPIIWSVGILEKVILRWRRKRSGLRGFRSEAVMSKPSTQEDSLPEDDYDFLKEGRKQTEVRMQKALARVKSMTQYSEGRAQYRRLLTAAEGLREVKQDGPIQIPEIPEDTIYPEEELFDVDSLLDDDTFMSIAFE</sequence>
<dbReference type="PANTHER" id="PTHR23335">
    <property type="entry name" value="CALMODULIN-BINDING TRANSCRIPTION ACTIVATOR CAMTA"/>
    <property type="match status" value="1"/>
</dbReference>
<name>A0ABM1FVA1_SOLPN</name>
<proteinExistence type="inferred from homology"/>
<keyword evidence="4" id="KW-0346">Stress response</keyword>
<dbReference type="InterPro" id="IPR000048">
    <property type="entry name" value="IQ_motif_EF-hand-BS"/>
</dbReference>
<evidence type="ECO:0000256" key="6">
    <source>
        <dbReference type="ARBA" id="ARBA00023159"/>
    </source>
</evidence>
<evidence type="ECO:0000259" key="11">
    <source>
        <dbReference type="PROSITE" id="PS51437"/>
    </source>
</evidence>
<dbReference type="SUPFAM" id="SSF52540">
    <property type="entry name" value="P-loop containing nucleoside triphosphate hydrolases"/>
    <property type="match status" value="1"/>
</dbReference>
<dbReference type="PANTHER" id="PTHR23335:SF29">
    <property type="entry name" value="CALMODULIN-BINDING TRANSCRIPTION ACTIVATOR 1"/>
    <property type="match status" value="1"/>
</dbReference>
<dbReference type="InterPro" id="IPR013783">
    <property type="entry name" value="Ig-like_fold"/>
</dbReference>
<comment type="subcellular location">
    <subcellularLocation>
        <location evidence="1">Nucleus</location>
    </subcellularLocation>
</comment>
<evidence type="ECO:0000256" key="2">
    <source>
        <dbReference type="ARBA" id="ARBA00008267"/>
    </source>
</evidence>
<dbReference type="SUPFAM" id="SSF48403">
    <property type="entry name" value="Ankyrin repeat"/>
    <property type="match status" value="1"/>
</dbReference>
<dbReference type="Pfam" id="PF01833">
    <property type="entry name" value="TIG"/>
    <property type="match status" value="1"/>
</dbReference>
<dbReference type="Proteomes" id="UP000694930">
    <property type="component" value="Chromosome 1"/>
</dbReference>
<evidence type="ECO:0000256" key="5">
    <source>
        <dbReference type="ARBA" id="ARBA00023043"/>
    </source>
</evidence>
<evidence type="ECO:0000256" key="8">
    <source>
        <dbReference type="ARBA" id="ARBA00023242"/>
    </source>
</evidence>
<dbReference type="PROSITE" id="PS50096">
    <property type="entry name" value="IQ"/>
    <property type="match status" value="2"/>
</dbReference>
<evidence type="ECO:0000256" key="4">
    <source>
        <dbReference type="ARBA" id="ARBA00023016"/>
    </source>
</evidence>
<dbReference type="InterPro" id="IPR002909">
    <property type="entry name" value="IPT_dom"/>
</dbReference>
<gene>
    <name evidence="13" type="primary">LOC107007874</name>
</gene>
<dbReference type="PROSITE" id="PS50297">
    <property type="entry name" value="ANK_REP_REGION"/>
    <property type="match status" value="1"/>
</dbReference>
<evidence type="ECO:0000313" key="12">
    <source>
        <dbReference type="Proteomes" id="UP000694930"/>
    </source>
</evidence>
<dbReference type="SUPFAM" id="SSF81296">
    <property type="entry name" value="E set domains"/>
    <property type="match status" value="1"/>
</dbReference>
<evidence type="ECO:0000256" key="7">
    <source>
        <dbReference type="ARBA" id="ARBA00023163"/>
    </source>
</evidence>
<dbReference type="PROSITE" id="PS51437">
    <property type="entry name" value="CG_1"/>
    <property type="match status" value="1"/>
</dbReference>
<dbReference type="Pfam" id="PF00612">
    <property type="entry name" value="IQ"/>
    <property type="match status" value="2"/>
</dbReference>
<comment type="similarity">
    <text evidence="2">Belongs to the CAMTA family.</text>
</comment>
<keyword evidence="3" id="KW-0112">Calmodulin-binding</keyword>
<evidence type="ECO:0000256" key="1">
    <source>
        <dbReference type="ARBA" id="ARBA00004123"/>
    </source>
</evidence>
<keyword evidence="6" id="KW-0010">Activator</keyword>
<evidence type="ECO:0000256" key="10">
    <source>
        <dbReference type="SAM" id="MobiDB-lite"/>
    </source>
</evidence>
<dbReference type="SMART" id="SM00015">
    <property type="entry name" value="IQ"/>
    <property type="match status" value="2"/>
</dbReference>
<dbReference type="RefSeq" id="XP_015062183.1">
    <property type="nucleotide sequence ID" value="XM_015206697.2"/>
</dbReference>
<dbReference type="Pfam" id="PF12796">
    <property type="entry name" value="Ank_2"/>
    <property type="match status" value="1"/>
</dbReference>
<dbReference type="Gene3D" id="2.60.40.10">
    <property type="entry name" value="Immunoglobulins"/>
    <property type="match status" value="1"/>
</dbReference>
<keyword evidence="7" id="KW-0804">Transcription</keyword>
<dbReference type="InterPro" id="IPR014756">
    <property type="entry name" value="Ig_E-set"/>
</dbReference>
<evidence type="ECO:0000256" key="3">
    <source>
        <dbReference type="ARBA" id="ARBA00022860"/>
    </source>
</evidence>
<dbReference type="Gene3D" id="1.25.40.20">
    <property type="entry name" value="Ankyrin repeat-containing domain"/>
    <property type="match status" value="1"/>
</dbReference>
<dbReference type="PROSITE" id="PS50088">
    <property type="entry name" value="ANK_REPEAT"/>
    <property type="match status" value="1"/>
</dbReference>
<dbReference type="GeneID" id="107007874"/>
<dbReference type="InterPro" id="IPR036770">
    <property type="entry name" value="Ankyrin_rpt-contain_sf"/>
</dbReference>
<keyword evidence="12" id="KW-1185">Reference proteome</keyword>
<dbReference type="Pfam" id="PF03859">
    <property type="entry name" value="CG-1"/>
    <property type="match status" value="1"/>
</dbReference>
<protein>
    <submittedName>
        <fullName evidence="13">Calmodulin-binding transcription activator 2 isoform X8</fullName>
    </submittedName>
</protein>
<dbReference type="InterPro" id="IPR002110">
    <property type="entry name" value="Ankyrin_rpt"/>
</dbReference>
<evidence type="ECO:0000313" key="13">
    <source>
        <dbReference type="RefSeq" id="XP_015062183.1"/>
    </source>
</evidence>
<feature type="compositionally biased region" description="Basic and acidic residues" evidence="10">
    <location>
        <begin position="188"/>
        <end position="199"/>
    </location>
</feature>
<keyword evidence="8" id="KW-0539">Nucleus</keyword>
<dbReference type="SMART" id="SM01076">
    <property type="entry name" value="CG-1"/>
    <property type="match status" value="1"/>
</dbReference>
<reference evidence="12" key="1">
    <citation type="journal article" date="2014" name="Nat. Genet.">
        <title>The genome of the stress-tolerant wild tomato species Solanum pennellii.</title>
        <authorList>
            <person name="Bolger A."/>
            <person name="Scossa F."/>
            <person name="Bolger M.E."/>
            <person name="Lanz C."/>
            <person name="Maumus F."/>
            <person name="Tohge T."/>
            <person name="Quesneville H."/>
            <person name="Alseekh S."/>
            <person name="Sorensen I."/>
            <person name="Lichtenstein G."/>
            <person name="Fich E.A."/>
            <person name="Conte M."/>
            <person name="Keller H."/>
            <person name="Schneeberger K."/>
            <person name="Schwacke R."/>
            <person name="Ofner I."/>
            <person name="Vrebalov J."/>
            <person name="Xu Y."/>
            <person name="Osorio S."/>
            <person name="Aflitos S.A."/>
            <person name="Schijlen E."/>
            <person name="Jimenez-Gomez J.M."/>
            <person name="Ryngajllo M."/>
            <person name="Kimura S."/>
            <person name="Kumar R."/>
            <person name="Koenig D."/>
            <person name="Headland L.R."/>
            <person name="Maloof J.N."/>
            <person name="Sinha N."/>
            <person name="van Ham R.C."/>
            <person name="Lankhorst R.K."/>
            <person name="Mao L."/>
            <person name="Vogel A."/>
            <person name="Arsova B."/>
            <person name="Panstruga R."/>
            <person name="Fei Z."/>
            <person name="Rose J.K."/>
            <person name="Zamir D."/>
            <person name="Carrari F."/>
            <person name="Giovannoni J.J."/>
            <person name="Weigel D."/>
            <person name="Usadel B."/>
            <person name="Fernie A.R."/>
        </authorList>
    </citation>
    <scope>NUCLEOTIDE SEQUENCE [LARGE SCALE GENOMIC DNA]</scope>
    <source>
        <strain evidence="12">cv. LA0716</strain>
    </source>
</reference>
<dbReference type="InterPro" id="IPR027417">
    <property type="entry name" value="P-loop_NTPase"/>
</dbReference>
<feature type="domain" description="CG-1" evidence="11">
    <location>
        <begin position="15"/>
        <end position="141"/>
    </location>
</feature>
<organism evidence="12 13">
    <name type="scientific">Solanum pennellii</name>
    <name type="common">Tomato</name>
    <name type="synonym">Lycopersicon pennellii</name>
    <dbReference type="NCBI Taxonomy" id="28526"/>
    <lineage>
        <taxon>Eukaryota</taxon>
        <taxon>Viridiplantae</taxon>
        <taxon>Streptophyta</taxon>
        <taxon>Embryophyta</taxon>
        <taxon>Tracheophyta</taxon>
        <taxon>Spermatophyta</taxon>
        <taxon>Magnoliopsida</taxon>
        <taxon>eudicotyledons</taxon>
        <taxon>Gunneridae</taxon>
        <taxon>Pentapetalae</taxon>
        <taxon>asterids</taxon>
        <taxon>lamiids</taxon>
        <taxon>Solanales</taxon>
        <taxon>Solanaceae</taxon>
        <taxon>Solanoideae</taxon>
        <taxon>Solaneae</taxon>
        <taxon>Solanum</taxon>
        <taxon>Solanum subgen. Lycopersicon</taxon>
    </lineage>
</organism>
<feature type="repeat" description="ANK" evidence="9">
    <location>
        <begin position="645"/>
        <end position="677"/>
    </location>
</feature>
<dbReference type="SMART" id="SM00248">
    <property type="entry name" value="ANK"/>
    <property type="match status" value="2"/>
</dbReference>
<reference evidence="13" key="2">
    <citation type="submission" date="2025-08" db="UniProtKB">
        <authorList>
            <consortium name="RefSeq"/>
        </authorList>
    </citation>
    <scope>IDENTIFICATION</scope>
</reference>
<dbReference type="Gene3D" id="1.20.5.190">
    <property type="match status" value="1"/>
</dbReference>
<accession>A0ABM1FVA1</accession>
<feature type="region of interest" description="Disordered" evidence="10">
    <location>
        <begin position="173"/>
        <end position="201"/>
    </location>
</feature>
<dbReference type="InterPro" id="IPR005559">
    <property type="entry name" value="CG-1_dom"/>
</dbReference>
<keyword evidence="5 9" id="KW-0040">ANK repeat</keyword>